<gene>
    <name evidence="4" type="ORF">FAM18157_00066</name>
    <name evidence="5" type="ORF">FAM6012_00081</name>
</gene>
<dbReference type="PROSITE" id="PS50977">
    <property type="entry name" value="HTH_TETR_2"/>
    <property type="match status" value="1"/>
</dbReference>
<dbReference type="EMBL" id="LKFS01000007">
    <property type="protein sequence ID" value="RND84989.1"/>
    <property type="molecule type" value="Genomic_DNA"/>
</dbReference>
<feature type="DNA-binding region" description="H-T-H motif" evidence="2">
    <location>
        <begin position="30"/>
        <end position="49"/>
    </location>
</feature>
<dbReference type="Pfam" id="PF00440">
    <property type="entry name" value="TetR_N"/>
    <property type="match status" value="1"/>
</dbReference>
<dbReference type="RefSeq" id="WP_003597148.1">
    <property type="nucleotide sequence ID" value="NZ_AQVS01000066.1"/>
</dbReference>
<accession>A0A422LYY9</accession>
<evidence type="ECO:0000313" key="4">
    <source>
        <dbReference type="EMBL" id="RND84989.1"/>
    </source>
</evidence>
<reference evidence="6 7" key="1">
    <citation type="journal article" date="2018" name="Front. Microbiol.">
        <title>Conversion of Methionine to Cysteine in Lactobacillus paracasei Depends on the Highly Mobile cysK-ctl-cysE Gene Cluster.</title>
        <authorList>
            <person name="Wuthrich D."/>
            <person name="Irmler S."/>
            <person name="Berthoud H."/>
            <person name="Guggenbuhl B."/>
            <person name="Eugster E."/>
            <person name="Bruggmann R."/>
        </authorList>
    </citation>
    <scope>NUCLEOTIDE SEQUENCE [LARGE SCALE GENOMIC DNA]</scope>
    <source>
        <strain evidence="4 7">FAM18157</strain>
        <strain evidence="5 6">FAM6012</strain>
    </source>
</reference>
<evidence type="ECO:0000256" key="2">
    <source>
        <dbReference type="PROSITE-ProRule" id="PRU00335"/>
    </source>
</evidence>
<keyword evidence="1 2" id="KW-0238">DNA-binding</keyword>
<evidence type="ECO:0000256" key="1">
    <source>
        <dbReference type="ARBA" id="ARBA00023125"/>
    </source>
</evidence>
<sequence length="199" mass="22746">MAIKHRILDRKKVLAAARVMVTRDGIRELTFQTLAKELNIRSQSLYNYFSNLDAVIEALGTEFMHNLHQELIEQVSGIAGKDAIRTFAQTTHRYFEQQQSLDEIIYFVHHFPESSPFVQATGDVIGLLKRLITHTEFKHMAKESFVQNFISSVLGFTVLEVMGFLPDGQPSRDTTFESLLDLYLSEVKEGKSTLFRTVC</sequence>
<dbReference type="Gene3D" id="1.10.357.10">
    <property type="entry name" value="Tetracycline Repressor, domain 2"/>
    <property type="match status" value="1"/>
</dbReference>
<dbReference type="Proteomes" id="UP000284123">
    <property type="component" value="Unassembled WGS sequence"/>
</dbReference>
<dbReference type="InterPro" id="IPR001647">
    <property type="entry name" value="HTH_TetR"/>
</dbReference>
<dbReference type="Gene3D" id="1.10.10.60">
    <property type="entry name" value="Homeodomain-like"/>
    <property type="match status" value="1"/>
</dbReference>
<organism evidence="4 7">
    <name type="scientific">Lacticaseibacillus paracasei</name>
    <name type="common">Lactobacillus paracasei</name>
    <dbReference type="NCBI Taxonomy" id="1597"/>
    <lineage>
        <taxon>Bacteria</taxon>
        <taxon>Bacillati</taxon>
        <taxon>Bacillota</taxon>
        <taxon>Bacilli</taxon>
        <taxon>Lactobacillales</taxon>
        <taxon>Lactobacillaceae</taxon>
        <taxon>Lacticaseibacillus</taxon>
    </lineage>
</organism>
<evidence type="ECO:0000313" key="7">
    <source>
        <dbReference type="Proteomes" id="UP000284716"/>
    </source>
</evidence>
<name>A0A422LYY9_LACPA</name>
<dbReference type="Proteomes" id="UP000284716">
    <property type="component" value="Unassembled WGS sequence"/>
</dbReference>
<feature type="domain" description="HTH tetR-type" evidence="3">
    <location>
        <begin position="7"/>
        <end position="67"/>
    </location>
</feature>
<dbReference type="GO" id="GO:0003677">
    <property type="term" value="F:DNA binding"/>
    <property type="evidence" value="ECO:0007669"/>
    <property type="project" value="UniProtKB-UniRule"/>
</dbReference>
<evidence type="ECO:0000259" key="3">
    <source>
        <dbReference type="PROSITE" id="PS50977"/>
    </source>
</evidence>
<dbReference type="EMBL" id="LKGI01000008">
    <property type="protein sequence ID" value="RNE34231.1"/>
    <property type="molecule type" value="Genomic_DNA"/>
</dbReference>
<comment type="caution">
    <text evidence="4">The sequence shown here is derived from an EMBL/GenBank/DDBJ whole genome shotgun (WGS) entry which is preliminary data.</text>
</comment>
<evidence type="ECO:0000313" key="5">
    <source>
        <dbReference type="EMBL" id="RNE34231.1"/>
    </source>
</evidence>
<dbReference type="AlphaFoldDB" id="A0A422LYY9"/>
<evidence type="ECO:0000313" key="6">
    <source>
        <dbReference type="Proteomes" id="UP000284123"/>
    </source>
</evidence>
<dbReference type="SUPFAM" id="SSF46689">
    <property type="entry name" value="Homeodomain-like"/>
    <property type="match status" value="1"/>
</dbReference>
<dbReference type="InterPro" id="IPR009057">
    <property type="entry name" value="Homeodomain-like_sf"/>
</dbReference>
<proteinExistence type="predicted"/>
<protein>
    <recommendedName>
        <fullName evidence="3">HTH tetR-type domain-containing protein</fullName>
    </recommendedName>
</protein>